<feature type="repeat" description="WD" evidence="9">
    <location>
        <begin position="460"/>
        <end position="490"/>
    </location>
</feature>
<feature type="region of interest" description="Disordered" evidence="11">
    <location>
        <begin position="1"/>
        <end position="34"/>
    </location>
</feature>
<feature type="domain" description="Striatin N-terminal" evidence="12">
    <location>
        <begin position="41"/>
        <end position="163"/>
    </location>
</feature>
<evidence type="ECO:0000259" key="12">
    <source>
        <dbReference type="Pfam" id="PF08232"/>
    </source>
</evidence>
<keyword evidence="8 10" id="KW-0175">Coiled coil</keyword>
<keyword evidence="6" id="KW-0677">Repeat</keyword>
<dbReference type="PROSITE" id="PS00678">
    <property type="entry name" value="WD_REPEATS_1"/>
    <property type="match status" value="2"/>
</dbReference>
<keyword evidence="5 9" id="KW-0853">WD repeat</keyword>
<comment type="caution">
    <text evidence="13">The sequence shown here is derived from an EMBL/GenBank/DDBJ whole genome shotgun (WGS) entry which is preliminary data.</text>
</comment>
<evidence type="ECO:0000313" key="14">
    <source>
        <dbReference type="Proteomes" id="UP000549394"/>
    </source>
</evidence>
<dbReference type="SMART" id="SM00320">
    <property type="entry name" value="WD40"/>
    <property type="match status" value="6"/>
</dbReference>
<evidence type="ECO:0000256" key="5">
    <source>
        <dbReference type="ARBA" id="ARBA00022574"/>
    </source>
</evidence>
<organism evidence="13 14">
    <name type="scientific">Dimorphilus gyrociliatus</name>
    <dbReference type="NCBI Taxonomy" id="2664684"/>
    <lineage>
        <taxon>Eukaryota</taxon>
        <taxon>Metazoa</taxon>
        <taxon>Spiralia</taxon>
        <taxon>Lophotrochozoa</taxon>
        <taxon>Annelida</taxon>
        <taxon>Polychaeta</taxon>
        <taxon>Polychaeta incertae sedis</taxon>
        <taxon>Dinophilidae</taxon>
        <taxon>Dimorphilus</taxon>
    </lineage>
</organism>
<dbReference type="InterPro" id="IPR019775">
    <property type="entry name" value="WD40_repeat_CS"/>
</dbReference>
<gene>
    <name evidence="13" type="ORF">DGYR_LOCUS9716</name>
</gene>
<dbReference type="CDD" id="cd00200">
    <property type="entry name" value="WD40"/>
    <property type="match status" value="1"/>
</dbReference>
<comment type="subcellular location">
    <subcellularLocation>
        <location evidence="1">Cytoplasm</location>
    </subcellularLocation>
</comment>
<dbReference type="InterPro" id="IPR015943">
    <property type="entry name" value="WD40/YVTN_repeat-like_dom_sf"/>
</dbReference>
<feature type="coiled-coil region" evidence="10">
    <location>
        <begin position="59"/>
        <end position="107"/>
    </location>
</feature>
<dbReference type="SUPFAM" id="SSF50978">
    <property type="entry name" value="WD40 repeat-like"/>
    <property type="match status" value="1"/>
</dbReference>
<keyword evidence="14" id="KW-1185">Reference proteome</keyword>
<evidence type="ECO:0000256" key="10">
    <source>
        <dbReference type="SAM" id="Coils"/>
    </source>
</evidence>
<dbReference type="Proteomes" id="UP000549394">
    <property type="component" value="Unassembled WGS sequence"/>
</dbReference>
<evidence type="ECO:0000256" key="1">
    <source>
        <dbReference type="ARBA" id="ARBA00004496"/>
    </source>
</evidence>
<dbReference type="InterPro" id="IPR020472">
    <property type="entry name" value="WD40_PAC1"/>
</dbReference>
<dbReference type="PROSITE" id="PS50082">
    <property type="entry name" value="WD_REPEATS_2"/>
    <property type="match status" value="4"/>
</dbReference>
<keyword evidence="7" id="KW-0112">Calmodulin-binding</keyword>
<dbReference type="Gene3D" id="1.20.5.300">
    <property type="match status" value="1"/>
</dbReference>
<feature type="compositionally biased region" description="Polar residues" evidence="11">
    <location>
        <begin position="1"/>
        <end position="13"/>
    </location>
</feature>
<evidence type="ECO:0000256" key="7">
    <source>
        <dbReference type="ARBA" id="ARBA00022860"/>
    </source>
</evidence>
<dbReference type="PANTHER" id="PTHR15653">
    <property type="entry name" value="STRIATIN"/>
    <property type="match status" value="1"/>
</dbReference>
<evidence type="ECO:0000313" key="13">
    <source>
        <dbReference type="EMBL" id="CAD5121811.1"/>
    </source>
</evidence>
<dbReference type="Pfam" id="PF08232">
    <property type="entry name" value="Striatin"/>
    <property type="match status" value="1"/>
</dbReference>
<protein>
    <submittedName>
        <fullName evidence="13">DgyrCDS10282</fullName>
    </submittedName>
</protein>
<accession>A0A7I8VZY4</accession>
<dbReference type="AlphaFoldDB" id="A0A7I8VZY4"/>
<keyword evidence="3" id="KW-0963">Cytoplasm</keyword>
<evidence type="ECO:0000256" key="4">
    <source>
        <dbReference type="ARBA" id="ARBA00022553"/>
    </source>
</evidence>
<feature type="region of interest" description="Disordered" evidence="11">
    <location>
        <begin position="266"/>
        <end position="285"/>
    </location>
</feature>
<dbReference type="GO" id="GO:0005737">
    <property type="term" value="C:cytoplasm"/>
    <property type="evidence" value="ECO:0007669"/>
    <property type="project" value="UniProtKB-SubCell"/>
</dbReference>
<evidence type="ECO:0000256" key="8">
    <source>
        <dbReference type="ARBA" id="ARBA00023054"/>
    </source>
</evidence>
<dbReference type="EMBL" id="CAJFCJ010000015">
    <property type="protein sequence ID" value="CAD5121811.1"/>
    <property type="molecule type" value="Genomic_DNA"/>
</dbReference>
<dbReference type="InterPro" id="IPR051488">
    <property type="entry name" value="WD_repeat_striatin"/>
</dbReference>
<dbReference type="InterPro" id="IPR036322">
    <property type="entry name" value="WD40_repeat_dom_sf"/>
</dbReference>
<dbReference type="GO" id="GO:0005516">
    <property type="term" value="F:calmodulin binding"/>
    <property type="evidence" value="ECO:0007669"/>
    <property type="project" value="UniProtKB-KW"/>
</dbReference>
<dbReference type="InterPro" id="IPR013258">
    <property type="entry name" value="Striatin_N"/>
</dbReference>
<dbReference type="InterPro" id="IPR001680">
    <property type="entry name" value="WD40_rpt"/>
</dbReference>
<evidence type="ECO:0000256" key="6">
    <source>
        <dbReference type="ARBA" id="ARBA00022737"/>
    </source>
</evidence>
<evidence type="ECO:0000256" key="11">
    <source>
        <dbReference type="SAM" id="MobiDB-lite"/>
    </source>
</evidence>
<comment type="similarity">
    <text evidence="2">Belongs to the WD repeat striatin family.</text>
</comment>
<evidence type="ECO:0000256" key="2">
    <source>
        <dbReference type="ARBA" id="ARBA00009616"/>
    </source>
</evidence>
<dbReference type="Pfam" id="PF00400">
    <property type="entry name" value="WD40"/>
    <property type="match status" value="5"/>
</dbReference>
<reference evidence="13 14" key="1">
    <citation type="submission" date="2020-08" db="EMBL/GenBank/DDBJ databases">
        <authorList>
            <person name="Hejnol A."/>
        </authorList>
    </citation>
    <scope>NUCLEOTIDE SEQUENCE [LARGE SCALE GENOMIC DNA]</scope>
</reference>
<dbReference type="FunFam" id="1.20.5.300:FF:000001">
    <property type="entry name" value="striatin isoform X1"/>
    <property type="match status" value="1"/>
</dbReference>
<sequence length="674" mass="75633">MDDNSSNFSSGNEVSYGIDNDQTAAGRQQNDNGYLRPQYSMEGLLNFLESEWARFEMEKSEWEVERAELQARIAFLQGERKGQENLKQDLIRRIKMLEHSLKQERAKVQRLLGSATEASHVQSEDSEISISADSGADNFSSGSWRTGRHILRQYLQDIGYHSDTILNTKTVRSMPKPTIPDNEAAVLDSLELLSNEVNKLGDNLEEKSDRESMTTIDDILSSCHSEDVMKEFDVILSAVDQDQQPVKEEWGVNEKFISNLKEEYRKERRRKKAPPSPRLGRPALNNILNMPVNDIAPSGGEEQITFEEIVPEKVEPSSGDNTAVSSEQEMLNLLESTEDSSTKTWSAKYTLRSHFDAIRSVYFHPNEPILFTGSEDHTLKMWNLKNPIQSKSAGKKSSLEVEAMYTFRNHKTPITKVALSKDAEYLYSGSLDGNIRVWRTPPVSMDPYDNFNPKIAADCLTAHTDAIWGLKCCENVLLSCSADNSIRIWNAEPAAVPLLNTIHTPPELGSPSALDYIKSNKHYMIVCFNKPTTLTALLYNIETGEEIMSLQIPDNFRSRINAVVTHPTSPLAITAHDNKQIRFFDLTSAKTAHVINMAHMDSVTSLDVDSAAINLVSGSHDGTVRIWNVESRQCLHEITAHRKKYDESIFDVAFHPSKAFIASAGADAIAKVFV</sequence>
<feature type="compositionally biased region" description="Polar residues" evidence="11">
    <location>
        <begin position="20"/>
        <end position="32"/>
    </location>
</feature>
<evidence type="ECO:0000256" key="3">
    <source>
        <dbReference type="ARBA" id="ARBA00022490"/>
    </source>
</evidence>
<feature type="repeat" description="WD" evidence="9">
    <location>
        <begin position="351"/>
        <end position="392"/>
    </location>
</feature>
<dbReference type="PANTHER" id="PTHR15653:SF0">
    <property type="entry name" value="CONNECTOR OF KINASE TO AP-1, ISOFORM E"/>
    <property type="match status" value="1"/>
</dbReference>
<dbReference type="OrthoDB" id="727118at2759"/>
<keyword evidence="4" id="KW-0597">Phosphoprotein</keyword>
<evidence type="ECO:0000256" key="9">
    <source>
        <dbReference type="PROSITE-ProRule" id="PRU00221"/>
    </source>
</evidence>
<dbReference type="Gene3D" id="2.130.10.10">
    <property type="entry name" value="YVTN repeat-like/Quinoprotein amine dehydrogenase"/>
    <property type="match status" value="2"/>
</dbReference>
<feature type="repeat" description="WD" evidence="9">
    <location>
        <begin position="407"/>
        <end position="438"/>
    </location>
</feature>
<feature type="repeat" description="WD" evidence="9">
    <location>
        <begin position="596"/>
        <end position="637"/>
    </location>
</feature>
<dbReference type="PROSITE" id="PS50294">
    <property type="entry name" value="WD_REPEATS_REGION"/>
    <property type="match status" value="3"/>
</dbReference>
<dbReference type="PRINTS" id="PR00320">
    <property type="entry name" value="GPROTEINBRPT"/>
</dbReference>
<proteinExistence type="inferred from homology"/>
<name>A0A7I8VZY4_9ANNE</name>